<dbReference type="Proteomes" id="UP000198287">
    <property type="component" value="Unassembled WGS sequence"/>
</dbReference>
<feature type="transmembrane region" description="Helical" evidence="8">
    <location>
        <begin position="780"/>
        <end position="803"/>
    </location>
</feature>
<sequence>MESNLEDLDATNPLTQPSISFALPNMSSSEWRSNSDFNSAGMQVVYQISNLTLNAIFPTYDQFLDYAQNYEQLLNITTVDWERVVLENKGVLGFVLGCILFILLLTCWGVGWIFCKCCCGDKGCCMACLRSKDSDDLISAKLEQKRDKCKRNFCGVLFASIIVVFMFGLVCCFVTNEQMRMSVDRMPEEVDNSLADVDIYLNTTERQISTLFIDNYQLLSTTLNHILDQSGEIIKNGLSKRTGAQALNNLTEIVDTVEEVRNNVINVERTSKSLKDKVDRLKNGLTDSKSRLLLLLDQCQSQKCLDLRNMPEIRSLRVQNDFQNLPNMTDILRDLGLLLGTDVRRSIEEGRRAFNSLGQTIKNEIEPVLPEIRRMISETGSELGEISKSLTKALESIPVDTARDQVHESEIIIKKYAPYRYYAVLGVCLTLSFIFTLLTLGIFVGFCGRQPGSDYSNECCSRKTGSSFINCGIFFIFLTGGILMAVALVHFVLAGLLTQGICEAVYAQDNRTQTAFNLPTLRIESKYNYEVPPYHEIVKECKNGASAYIAFRLAPVYNIEDITMLSDRFKKKAKQLANKVTLPDDATERIVFLSGEAKRQLANFSESKITKIHFNKFANHLEESIVSVDLRDVINRFNETIEDEENFDMPQEVRIRLQNEILILESLQEKILTPMVAEVKKAADSLRFLFHQQKDLAQRIKSVADSADKAQRSLHSSGARQQVRQLAHEFEGEFVKHVDDYANFTYISIRDSVGHCEPLYNSLNSTTTTFCHKIGSPLSAFWFSLTCLLILFVPLLLVGMILARLYRKYKYIGYESETYYTNAYGGDADTIPLSMSANNGRRQKRGRNATAGGNNGGSGDQPTSHSSSAAAHSRYHPSRFEDTSQNLESILRRDATRSSSSQQLHPSSSRRSTNLRFIDTPTTNNSQHDYCSAGAGGLLAWNAFLGEDDNEIHTSYPPPPSYSVAVRYAKIVQHEEEIPLQSSTSPTTTSAETTIAPESGDDSTMYDDDDVTLSSEGLDTIHKNAAWGSQLVFNNHHTPPASGEYERPPPYYYPGPAN</sequence>
<feature type="compositionally biased region" description="Low complexity" evidence="7">
    <location>
        <begin position="897"/>
        <end position="912"/>
    </location>
</feature>
<dbReference type="PANTHER" id="PTHR22730">
    <property type="entry name" value="PROMININ PROM PROTEIN"/>
    <property type="match status" value="1"/>
</dbReference>
<evidence type="ECO:0000256" key="4">
    <source>
        <dbReference type="ARBA" id="ARBA00022989"/>
    </source>
</evidence>
<keyword evidence="6" id="KW-0325">Glycoprotein</keyword>
<keyword evidence="3 8" id="KW-0812">Transmembrane</keyword>
<evidence type="ECO:0000256" key="3">
    <source>
        <dbReference type="ARBA" id="ARBA00022692"/>
    </source>
</evidence>
<evidence type="ECO:0000313" key="10">
    <source>
        <dbReference type="Proteomes" id="UP000198287"/>
    </source>
</evidence>
<evidence type="ECO:0000313" key="9">
    <source>
        <dbReference type="EMBL" id="OXA50557.1"/>
    </source>
</evidence>
<feature type="transmembrane region" description="Helical" evidence="8">
    <location>
        <begin position="468"/>
        <end position="493"/>
    </location>
</feature>
<reference evidence="9 10" key="1">
    <citation type="submission" date="2015-12" db="EMBL/GenBank/DDBJ databases">
        <title>The genome of Folsomia candida.</title>
        <authorList>
            <person name="Faddeeva A."/>
            <person name="Derks M.F."/>
            <person name="Anvar Y."/>
            <person name="Smit S."/>
            <person name="Van Straalen N."/>
            <person name="Roelofs D."/>
        </authorList>
    </citation>
    <scope>NUCLEOTIDE SEQUENCE [LARGE SCALE GENOMIC DNA]</scope>
    <source>
        <strain evidence="9 10">VU population</strain>
        <tissue evidence="9">Whole body</tissue>
    </source>
</reference>
<feature type="compositionally biased region" description="Pro residues" evidence="7">
    <location>
        <begin position="1048"/>
        <end position="1058"/>
    </location>
</feature>
<dbReference type="Pfam" id="PF05478">
    <property type="entry name" value="Prominin"/>
    <property type="match status" value="1"/>
</dbReference>
<organism evidence="9 10">
    <name type="scientific">Folsomia candida</name>
    <name type="common">Springtail</name>
    <dbReference type="NCBI Taxonomy" id="158441"/>
    <lineage>
        <taxon>Eukaryota</taxon>
        <taxon>Metazoa</taxon>
        <taxon>Ecdysozoa</taxon>
        <taxon>Arthropoda</taxon>
        <taxon>Hexapoda</taxon>
        <taxon>Collembola</taxon>
        <taxon>Entomobryomorpha</taxon>
        <taxon>Isotomoidea</taxon>
        <taxon>Isotomidae</taxon>
        <taxon>Proisotominae</taxon>
        <taxon>Folsomia</taxon>
    </lineage>
</organism>
<evidence type="ECO:0000256" key="6">
    <source>
        <dbReference type="ARBA" id="ARBA00023180"/>
    </source>
</evidence>
<comment type="caution">
    <text evidence="9">The sequence shown here is derived from an EMBL/GenBank/DDBJ whole genome shotgun (WGS) entry which is preliminary data.</text>
</comment>
<dbReference type="OrthoDB" id="6229420at2759"/>
<dbReference type="OMA" id="VYHLMMY"/>
<feature type="region of interest" description="Disordered" evidence="7">
    <location>
        <begin position="834"/>
        <end position="928"/>
    </location>
</feature>
<feature type="region of interest" description="Disordered" evidence="7">
    <location>
        <begin position="1033"/>
        <end position="1058"/>
    </location>
</feature>
<protein>
    <submittedName>
        <fullName evidence="9">Prominin-1-A</fullName>
    </submittedName>
</protein>
<dbReference type="EMBL" id="LNIX01000008">
    <property type="protein sequence ID" value="OXA50557.1"/>
    <property type="molecule type" value="Genomic_DNA"/>
</dbReference>
<accession>A0A226E0R6</accession>
<feature type="region of interest" description="Disordered" evidence="7">
    <location>
        <begin position="978"/>
        <end position="1012"/>
    </location>
</feature>
<evidence type="ECO:0000256" key="2">
    <source>
        <dbReference type="ARBA" id="ARBA00006058"/>
    </source>
</evidence>
<dbReference type="PANTHER" id="PTHR22730:SF1">
    <property type="entry name" value="PROMININ-LIKE PROTEIN"/>
    <property type="match status" value="1"/>
</dbReference>
<dbReference type="AlphaFoldDB" id="A0A226E0R6"/>
<comment type="similarity">
    <text evidence="2">Belongs to the prominin family.</text>
</comment>
<gene>
    <name evidence="9" type="ORF">Fcan01_13985</name>
</gene>
<evidence type="ECO:0000256" key="7">
    <source>
        <dbReference type="SAM" id="MobiDB-lite"/>
    </source>
</evidence>
<name>A0A226E0R6_FOLCA</name>
<evidence type="ECO:0000256" key="1">
    <source>
        <dbReference type="ARBA" id="ARBA00004141"/>
    </source>
</evidence>
<feature type="compositionally biased region" description="Low complexity" evidence="7">
    <location>
        <begin position="982"/>
        <end position="998"/>
    </location>
</feature>
<feature type="transmembrane region" description="Helical" evidence="8">
    <location>
        <begin position="153"/>
        <end position="176"/>
    </location>
</feature>
<evidence type="ECO:0000256" key="5">
    <source>
        <dbReference type="ARBA" id="ARBA00023136"/>
    </source>
</evidence>
<feature type="compositionally biased region" description="Acidic residues" evidence="7">
    <location>
        <begin position="999"/>
        <end position="1011"/>
    </location>
</feature>
<keyword evidence="4 8" id="KW-1133">Transmembrane helix</keyword>
<proteinExistence type="inferred from homology"/>
<evidence type="ECO:0000256" key="8">
    <source>
        <dbReference type="SAM" id="Phobius"/>
    </source>
</evidence>
<keyword evidence="5 8" id="KW-0472">Membrane</keyword>
<dbReference type="GO" id="GO:0016020">
    <property type="term" value="C:membrane"/>
    <property type="evidence" value="ECO:0007669"/>
    <property type="project" value="UniProtKB-SubCell"/>
</dbReference>
<feature type="transmembrane region" description="Helical" evidence="8">
    <location>
        <begin position="91"/>
        <end position="114"/>
    </location>
</feature>
<dbReference type="InterPro" id="IPR008795">
    <property type="entry name" value="Prominin"/>
</dbReference>
<comment type="subcellular location">
    <subcellularLocation>
        <location evidence="1">Membrane</location>
        <topology evidence="1">Multi-pass membrane protein</topology>
    </subcellularLocation>
</comment>
<keyword evidence="10" id="KW-1185">Reference proteome</keyword>
<feature type="transmembrane region" description="Helical" evidence="8">
    <location>
        <begin position="421"/>
        <end position="447"/>
    </location>
</feature>